<dbReference type="Proteomes" id="UP000828390">
    <property type="component" value="Unassembled WGS sequence"/>
</dbReference>
<gene>
    <name evidence="1" type="ORF">DPMN_120321</name>
</gene>
<protein>
    <submittedName>
        <fullName evidence="1">Uncharacterized protein</fullName>
    </submittedName>
</protein>
<organism evidence="1 2">
    <name type="scientific">Dreissena polymorpha</name>
    <name type="common">Zebra mussel</name>
    <name type="synonym">Mytilus polymorpha</name>
    <dbReference type="NCBI Taxonomy" id="45954"/>
    <lineage>
        <taxon>Eukaryota</taxon>
        <taxon>Metazoa</taxon>
        <taxon>Spiralia</taxon>
        <taxon>Lophotrochozoa</taxon>
        <taxon>Mollusca</taxon>
        <taxon>Bivalvia</taxon>
        <taxon>Autobranchia</taxon>
        <taxon>Heteroconchia</taxon>
        <taxon>Euheterodonta</taxon>
        <taxon>Imparidentia</taxon>
        <taxon>Neoheterodontei</taxon>
        <taxon>Myida</taxon>
        <taxon>Dreissenoidea</taxon>
        <taxon>Dreissenidae</taxon>
        <taxon>Dreissena</taxon>
    </lineage>
</organism>
<sequence length="113" mass="12802">MDPSLARLDFHRPCRFKHLSDTPSPLPAAVAPLALKECSPKFERGATICNYETMHSLARVKLNFFSLDNKKHRWPDLHAGLTLNKYISDFEHKVAQSEYLSNTDTGQADVSPF</sequence>
<reference evidence="1" key="2">
    <citation type="submission" date="2020-11" db="EMBL/GenBank/DDBJ databases">
        <authorList>
            <person name="McCartney M.A."/>
            <person name="Auch B."/>
            <person name="Kono T."/>
            <person name="Mallez S."/>
            <person name="Becker A."/>
            <person name="Gohl D.M."/>
            <person name="Silverstein K.A.T."/>
            <person name="Koren S."/>
            <person name="Bechman K.B."/>
            <person name="Herman A."/>
            <person name="Abrahante J.E."/>
            <person name="Garbe J."/>
        </authorList>
    </citation>
    <scope>NUCLEOTIDE SEQUENCE</scope>
    <source>
        <strain evidence="1">Duluth1</strain>
        <tissue evidence="1">Whole animal</tissue>
    </source>
</reference>
<proteinExistence type="predicted"/>
<comment type="caution">
    <text evidence="1">The sequence shown here is derived from an EMBL/GenBank/DDBJ whole genome shotgun (WGS) entry which is preliminary data.</text>
</comment>
<dbReference type="AlphaFoldDB" id="A0A9D4JQ18"/>
<evidence type="ECO:0000313" key="2">
    <source>
        <dbReference type="Proteomes" id="UP000828390"/>
    </source>
</evidence>
<reference evidence="1" key="1">
    <citation type="journal article" date="2019" name="bioRxiv">
        <title>The Genome of the Zebra Mussel, Dreissena polymorpha: A Resource for Invasive Species Research.</title>
        <authorList>
            <person name="McCartney M.A."/>
            <person name="Auch B."/>
            <person name="Kono T."/>
            <person name="Mallez S."/>
            <person name="Zhang Y."/>
            <person name="Obille A."/>
            <person name="Becker A."/>
            <person name="Abrahante J.E."/>
            <person name="Garbe J."/>
            <person name="Badalamenti J.P."/>
            <person name="Herman A."/>
            <person name="Mangelson H."/>
            <person name="Liachko I."/>
            <person name="Sullivan S."/>
            <person name="Sone E.D."/>
            <person name="Koren S."/>
            <person name="Silverstein K.A.T."/>
            <person name="Beckman K.B."/>
            <person name="Gohl D.M."/>
        </authorList>
    </citation>
    <scope>NUCLEOTIDE SEQUENCE</scope>
    <source>
        <strain evidence="1">Duluth1</strain>
        <tissue evidence="1">Whole animal</tissue>
    </source>
</reference>
<evidence type="ECO:0000313" key="1">
    <source>
        <dbReference type="EMBL" id="KAH3818599.1"/>
    </source>
</evidence>
<dbReference type="EMBL" id="JAIWYP010000005">
    <property type="protein sequence ID" value="KAH3818599.1"/>
    <property type="molecule type" value="Genomic_DNA"/>
</dbReference>
<accession>A0A9D4JQ18</accession>
<keyword evidence="2" id="KW-1185">Reference proteome</keyword>
<name>A0A9D4JQ18_DREPO</name>